<dbReference type="InterPro" id="IPR013154">
    <property type="entry name" value="ADH-like_N"/>
</dbReference>
<dbReference type="RefSeq" id="WP_141336250.1">
    <property type="nucleotide sequence ID" value="NZ_JBDLZV010000001.1"/>
</dbReference>
<keyword evidence="4" id="KW-0560">Oxidoreductase</keyword>
<evidence type="ECO:0000256" key="3">
    <source>
        <dbReference type="ARBA" id="ARBA00022833"/>
    </source>
</evidence>
<evidence type="ECO:0000256" key="4">
    <source>
        <dbReference type="ARBA" id="ARBA00023002"/>
    </source>
</evidence>
<comment type="cofactor">
    <cofactor evidence="1 6">
        <name>Zn(2+)</name>
        <dbReference type="ChEBI" id="CHEBI:29105"/>
    </cofactor>
</comment>
<evidence type="ECO:0000313" key="9">
    <source>
        <dbReference type="Proteomes" id="UP000450917"/>
    </source>
</evidence>
<dbReference type="GO" id="GO:0005829">
    <property type="term" value="C:cytosol"/>
    <property type="evidence" value="ECO:0007669"/>
    <property type="project" value="TreeGrafter"/>
</dbReference>
<dbReference type="InterPro" id="IPR013149">
    <property type="entry name" value="ADH-like_C"/>
</dbReference>
<organism evidence="8 9">
    <name type="scientific">Paenibacillus validus</name>
    <dbReference type="NCBI Taxonomy" id="44253"/>
    <lineage>
        <taxon>Bacteria</taxon>
        <taxon>Bacillati</taxon>
        <taxon>Bacillota</taxon>
        <taxon>Bacilli</taxon>
        <taxon>Bacillales</taxon>
        <taxon>Paenibacillaceae</taxon>
        <taxon>Paenibacillus</taxon>
    </lineage>
</organism>
<keyword evidence="9" id="KW-1185">Reference proteome</keyword>
<dbReference type="Proteomes" id="UP000450917">
    <property type="component" value="Unassembled WGS sequence"/>
</dbReference>
<dbReference type="PROSITE" id="PS00059">
    <property type="entry name" value="ADH_ZINC"/>
    <property type="match status" value="1"/>
</dbReference>
<dbReference type="SMART" id="SM00829">
    <property type="entry name" value="PKS_ER"/>
    <property type="match status" value="1"/>
</dbReference>
<feature type="domain" description="Enoyl reductase (ER)" evidence="7">
    <location>
        <begin position="12"/>
        <end position="361"/>
    </location>
</feature>
<dbReference type="EMBL" id="WNZX01000002">
    <property type="protein sequence ID" value="MUG69902.1"/>
    <property type="molecule type" value="Genomic_DNA"/>
</dbReference>
<evidence type="ECO:0000256" key="6">
    <source>
        <dbReference type="RuleBase" id="RU361277"/>
    </source>
</evidence>
<dbReference type="InterPro" id="IPR020843">
    <property type="entry name" value="ER"/>
</dbReference>
<dbReference type="PANTHER" id="PTHR43880">
    <property type="entry name" value="ALCOHOL DEHYDROGENASE"/>
    <property type="match status" value="1"/>
</dbReference>
<keyword evidence="5" id="KW-0520">NAD</keyword>
<dbReference type="SUPFAM" id="SSF50129">
    <property type="entry name" value="GroES-like"/>
    <property type="match status" value="1"/>
</dbReference>
<evidence type="ECO:0000259" key="7">
    <source>
        <dbReference type="SMART" id="SM00829"/>
    </source>
</evidence>
<comment type="similarity">
    <text evidence="6">Belongs to the zinc-containing alcohol dehydrogenase family.</text>
</comment>
<keyword evidence="3 6" id="KW-0862">Zinc</keyword>
<evidence type="ECO:0000256" key="5">
    <source>
        <dbReference type="ARBA" id="ARBA00023027"/>
    </source>
</evidence>
<dbReference type="GO" id="GO:0046294">
    <property type="term" value="P:formaldehyde catabolic process"/>
    <property type="evidence" value="ECO:0007669"/>
    <property type="project" value="TreeGrafter"/>
</dbReference>
<dbReference type="PANTHER" id="PTHR43880:SF12">
    <property type="entry name" value="ALCOHOL DEHYDROGENASE CLASS-3"/>
    <property type="match status" value="1"/>
</dbReference>
<dbReference type="GO" id="GO:0051903">
    <property type="term" value="F:S-(hydroxymethyl)glutathione dehydrogenase [NAD(P)+] activity"/>
    <property type="evidence" value="ECO:0007669"/>
    <property type="project" value="TreeGrafter"/>
</dbReference>
<protein>
    <submittedName>
        <fullName evidence="8">Zinc-binding dehydrogenase</fullName>
    </submittedName>
</protein>
<accession>A0A7X2Z7Y0</accession>
<dbReference type="Pfam" id="PF00107">
    <property type="entry name" value="ADH_zinc_N"/>
    <property type="match status" value="1"/>
</dbReference>
<dbReference type="CDD" id="cd08278">
    <property type="entry name" value="benzyl_alcohol_DH"/>
    <property type="match status" value="1"/>
</dbReference>
<reference evidence="8 9" key="1">
    <citation type="submission" date="2019-11" db="EMBL/GenBank/DDBJ databases">
        <title>Draft genome sequences of five Paenibacillus species of dairy origin.</title>
        <authorList>
            <person name="Olajide A.M."/>
            <person name="Chen S."/>
            <person name="Lapointe G."/>
        </authorList>
    </citation>
    <scope>NUCLEOTIDE SEQUENCE [LARGE SCALE GENOMIC DNA]</scope>
    <source>
        <strain evidence="8 9">2CS3</strain>
    </source>
</reference>
<dbReference type="GO" id="GO:0008270">
    <property type="term" value="F:zinc ion binding"/>
    <property type="evidence" value="ECO:0007669"/>
    <property type="project" value="InterPro"/>
</dbReference>
<evidence type="ECO:0000313" key="8">
    <source>
        <dbReference type="EMBL" id="MUG69902.1"/>
    </source>
</evidence>
<dbReference type="Pfam" id="PF08240">
    <property type="entry name" value="ADH_N"/>
    <property type="match status" value="1"/>
</dbReference>
<keyword evidence="2 6" id="KW-0479">Metal-binding</keyword>
<dbReference type="Gene3D" id="3.90.180.10">
    <property type="entry name" value="Medium-chain alcohol dehydrogenases, catalytic domain"/>
    <property type="match status" value="1"/>
</dbReference>
<dbReference type="InterPro" id="IPR036291">
    <property type="entry name" value="NAD(P)-bd_dom_sf"/>
</dbReference>
<gene>
    <name evidence="8" type="ORF">GNP93_04340</name>
</gene>
<name>A0A7X2Z7Y0_9BACL</name>
<evidence type="ECO:0000256" key="2">
    <source>
        <dbReference type="ARBA" id="ARBA00022723"/>
    </source>
</evidence>
<dbReference type="SUPFAM" id="SSF51735">
    <property type="entry name" value="NAD(P)-binding Rossmann-fold domains"/>
    <property type="match status" value="1"/>
</dbReference>
<dbReference type="InterPro" id="IPR011032">
    <property type="entry name" value="GroES-like_sf"/>
</dbReference>
<sequence>MQTKAMVTRNQGEFSMEQVTLHEPKAEEVLVRITAVGMCHTDLSVKDGFIPCPLPIVLGHEGAGVVERVGSSVQGIEPGDHVVLSYSSCGRCDACLQGKPAGCVHFAMLNFGGIMPDGTKRIEQSGQEISTFFGQSSFSEYTVIHYRNVIKVPKDVPLEILAPLGCGISAGSGAVLNKLQPEPGSSLAVFGCGAVGLSALMAAKVKGCTTIIAIDINNDRLELAKELGATHTINSKDVDNVVQKVTEISNGGVKYAVETSGVPQVLRQAVDSIKPLGTTAVVGAPPFGTNVELDHFGLISEKTIAGVTMGSSVPQLFIPELIELYKQGLFPYDKLITIYAFDEINQAAEDSKKGNTIKPVLRVSGLN</sequence>
<proteinExistence type="inferred from homology"/>
<dbReference type="InterPro" id="IPR002328">
    <property type="entry name" value="ADH_Zn_CS"/>
</dbReference>
<dbReference type="FunFam" id="3.40.50.720:FF:000003">
    <property type="entry name" value="S-(hydroxymethyl)glutathione dehydrogenase"/>
    <property type="match status" value="1"/>
</dbReference>
<evidence type="ECO:0000256" key="1">
    <source>
        <dbReference type="ARBA" id="ARBA00001947"/>
    </source>
</evidence>
<dbReference type="AlphaFoldDB" id="A0A7X2Z7Y0"/>
<comment type="caution">
    <text evidence="8">The sequence shown here is derived from an EMBL/GenBank/DDBJ whole genome shotgun (WGS) entry which is preliminary data.</text>
</comment>
<dbReference type="Gene3D" id="3.40.50.720">
    <property type="entry name" value="NAD(P)-binding Rossmann-like Domain"/>
    <property type="match status" value="1"/>
</dbReference>